<keyword evidence="3" id="KW-1003">Cell membrane</keyword>
<proteinExistence type="predicted"/>
<dbReference type="GO" id="GO:0005886">
    <property type="term" value="C:plasma membrane"/>
    <property type="evidence" value="ECO:0007669"/>
    <property type="project" value="UniProtKB-SubCell"/>
</dbReference>
<evidence type="ECO:0000256" key="2">
    <source>
        <dbReference type="ARBA" id="ARBA00022448"/>
    </source>
</evidence>
<evidence type="ECO:0000256" key="5">
    <source>
        <dbReference type="ARBA" id="ARBA00022989"/>
    </source>
</evidence>
<dbReference type="InterPro" id="IPR050367">
    <property type="entry name" value="APC_superfamily"/>
</dbReference>
<feature type="transmembrane region" description="Helical" evidence="7">
    <location>
        <begin position="35"/>
        <end position="56"/>
    </location>
</feature>
<comment type="subcellular location">
    <subcellularLocation>
        <location evidence="1">Cell membrane</location>
        <topology evidence="1">Multi-pass membrane protein</topology>
    </subcellularLocation>
</comment>
<evidence type="ECO:0000313" key="8">
    <source>
        <dbReference type="EMBL" id="KJQ46393.1"/>
    </source>
</evidence>
<evidence type="ECO:0000313" key="9">
    <source>
        <dbReference type="Proteomes" id="UP000033624"/>
    </source>
</evidence>
<evidence type="ECO:0000256" key="6">
    <source>
        <dbReference type="ARBA" id="ARBA00023136"/>
    </source>
</evidence>
<evidence type="ECO:0000256" key="3">
    <source>
        <dbReference type="ARBA" id="ARBA00022475"/>
    </source>
</evidence>
<sequence>MITWSTGANKAIQEAASDGEFPKIFGTVLKNDSPLWATIITGSVCTVLLIIAGLLSPSGEISEIFWQLYAFSSIIFLLPYLLIFPSFIIIRYKYPDLKRPFKIPGPKWFQWVVVITPMIILCLSIILFLFGEIMVGAKTWELNSGGGYVLFALIGTVICIGIGELLIWWSSYKNKKNLVKGE</sequence>
<feature type="transmembrane region" description="Helical" evidence="7">
    <location>
        <begin position="111"/>
        <end position="135"/>
    </location>
</feature>
<dbReference type="GO" id="GO:0022857">
    <property type="term" value="F:transmembrane transporter activity"/>
    <property type="evidence" value="ECO:0007669"/>
    <property type="project" value="InterPro"/>
</dbReference>
<dbReference type="EMBL" id="LAEW01000001">
    <property type="protein sequence ID" value="KJQ46393.1"/>
    <property type="molecule type" value="Genomic_DNA"/>
</dbReference>
<dbReference type="Gene3D" id="1.20.1740.10">
    <property type="entry name" value="Amino acid/polyamine transporter I"/>
    <property type="match status" value="1"/>
</dbReference>
<dbReference type="KEGG" id="mmyi:mycmycITA_00742"/>
<feature type="transmembrane region" description="Helical" evidence="7">
    <location>
        <begin position="147"/>
        <end position="169"/>
    </location>
</feature>
<dbReference type="Pfam" id="PF13520">
    <property type="entry name" value="AA_permease_2"/>
    <property type="match status" value="1"/>
</dbReference>
<organism evidence="8 9">
    <name type="scientific">Mycoplasma mycoides subsp. mycoides</name>
    <dbReference type="NCBI Taxonomy" id="2103"/>
    <lineage>
        <taxon>Bacteria</taxon>
        <taxon>Bacillati</taxon>
        <taxon>Mycoplasmatota</taxon>
        <taxon>Mollicutes</taxon>
        <taxon>Mycoplasmataceae</taxon>
        <taxon>Mycoplasma</taxon>
    </lineage>
</organism>
<comment type="caution">
    <text evidence="8">The sequence shown here is derived from an EMBL/GenBank/DDBJ whole genome shotgun (WGS) entry which is preliminary data.</text>
</comment>
<evidence type="ECO:0000256" key="1">
    <source>
        <dbReference type="ARBA" id="ARBA00004651"/>
    </source>
</evidence>
<name>A0AAE2EIS0_MYCMY</name>
<accession>A0AAE2EIS0</accession>
<dbReference type="InterPro" id="IPR002293">
    <property type="entry name" value="AA/rel_permease1"/>
</dbReference>
<evidence type="ECO:0000256" key="4">
    <source>
        <dbReference type="ARBA" id="ARBA00022692"/>
    </source>
</evidence>
<dbReference type="PANTHER" id="PTHR42770:SF15">
    <property type="entry name" value="GLUTAMATE_GAMMA-AMINOBUTYRATE ANTIPORTER-RELATED"/>
    <property type="match status" value="1"/>
</dbReference>
<protein>
    <submittedName>
        <fullName evidence="8">Amino acid permease family protein</fullName>
    </submittedName>
</protein>
<feature type="transmembrane region" description="Helical" evidence="7">
    <location>
        <begin position="68"/>
        <end position="90"/>
    </location>
</feature>
<keyword evidence="2" id="KW-0813">Transport</keyword>
<reference evidence="8 9" key="1">
    <citation type="submission" date="2015-02" db="EMBL/GenBank/DDBJ databases">
        <title>Mycoplasma mycoides subsp. mycoides strain:B237 Genome sequencing.</title>
        <authorList>
            <person name="Fischer A."/>
            <person name="Santana-Cruz I."/>
            <person name="Schieck E."/>
            <person name="Gourle H."/>
            <person name="Lambert M."/>
            <person name="Nadendla S."/>
            <person name="Miller R.A."/>
            <person name="Weber J."/>
            <person name="Bongcam-Rudloff E."/>
            <person name="Vashee S."/>
            <person name="Frey J."/>
            <person name="Jores J."/>
        </authorList>
    </citation>
    <scope>NUCLEOTIDE SEQUENCE [LARGE SCALE GENOMIC DNA]</scope>
    <source>
        <strain evidence="8 9">B237</strain>
    </source>
</reference>
<dbReference type="RefSeq" id="WP_015545516.1">
    <property type="nucleotide sequence ID" value="NZ_CP010267.1"/>
</dbReference>
<keyword evidence="4 7" id="KW-0812">Transmembrane</keyword>
<dbReference type="PANTHER" id="PTHR42770">
    <property type="entry name" value="AMINO ACID TRANSPORTER-RELATED"/>
    <property type="match status" value="1"/>
</dbReference>
<evidence type="ECO:0000256" key="7">
    <source>
        <dbReference type="SAM" id="Phobius"/>
    </source>
</evidence>
<dbReference type="Proteomes" id="UP000033624">
    <property type="component" value="Unassembled WGS sequence"/>
</dbReference>
<dbReference type="AlphaFoldDB" id="A0AAE2EIS0"/>
<keyword evidence="5 7" id="KW-1133">Transmembrane helix</keyword>
<keyword evidence="6 7" id="KW-0472">Membrane</keyword>
<gene>
    <name evidence="8" type="ORF">TS59_0772</name>
</gene>